<dbReference type="EMBL" id="JAMJEV010000042">
    <property type="protein sequence ID" value="MDO0826020.1"/>
    <property type="molecule type" value="Genomic_DNA"/>
</dbReference>
<organism evidence="2 3">
    <name type="scientific">Desulfosporosinus nitroreducens</name>
    <dbReference type="NCBI Taxonomy" id="2018668"/>
    <lineage>
        <taxon>Bacteria</taxon>
        <taxon>Bacillati</taxon>
        <taxon>Bacillota</taxon>
        <taxon>Clostridia</taxon>
        <taxon>Eubacteriales</taxon>
        <taxon>Desulfitobacteriaceae</taxon>
        <taxon>Desulfosporosinus</taxon>
    </lineage>
</organism>
<dbReference type="InterPro" id="IPR004017">
    <property type="entry name" value="Cys_rich_dom"/>
</dbReference>
<accession>A0ABT8QZF9</accession>
<dbReference type="Pfam" id="PF02754">
    <property type="entry name" value="CCG"/>
    <property type="match status" value="1"/>
</dbReference>
<dbReference type="RefSeq" id="WP_302050370.1">
    <property type="nucleotide sequence ID" value="NZ_JAMJEV010000042.1"/>
</dbReference>
<dbReference type="Proteomes" id="UP001176021">
    <property type="component" value="Unassembled WGS sequence"/>
</dbReference>
<gene>
    <name evidence="2" type="ORF">M8H41_24875</name>
</gene>
<proteinExistence type="predicted"/>
<reference evidence="2" key="1">
    <citation type="submission" date="2022-05" db="EMBL/GenBank/DDBJ databases">
        <title>Expanded diversity of anoxic marine methylotrophy in a Black Sea sulfate reducing microorganism.</title>
        <authorList>
            <person name="Fischer P.Q."/>
            <person name="Stams A.J.M."/>
            <person name="Villanueva L."/>
            <person name="Sousa D.Z."/>
        </authorList>
    </citation>
    <scope>NUCLEOTIDE SEQUENCE</scope>
    <source>
        <strain evidence="2">P130</strain>
    </source>
</reference>
<comment type="caution">
    <text evidence="2">The sequence shown here is derived from an EMBL/GenBank/DDBJ whole genome shotgun (WGS) entry which is preliminary data.</text>
</comment>
<protein>
    <submittedName>
        <fullName evidence="2">Heterodisulfide reductase-related iron-sulfur binding cluster</fullName>
    </submittedName>
</protein>
<sequence length="95" mass="10512">MRWKNQRLSLIDPQRVANLPTPDKLFIFLSCTGSIEYPGTERAVRIVGEKLGIEFLESVDQTCCTGYMLTCNAVNPSACFGIYLTQLKYSSGNGA</sequence>
<keyword evidence="3" id="KW-1185">Reference proteome</keyword>
<evidence type="ECO:0000313" key="3">
    <source>
        <dbReference type="Proteomes" id="UP001176021"/>
    </source>
</evidence>
<name>A0ABT8QZF9_9FIRM</name>
<evidence type="ECO:0000313" key="2">
    <source>
        <dbReference type="EMBL" id="MDO0826020.1"/>
    </source>
</evidence>
<feature type="domain" description="Cysteine-rich" evidence="1">
    <location>
        <begin position="27"/>
        <end position="65"/>
    </location>
</feature>
<evidence type="ECO:0000259" key="1">
    <source>
        <dbReference type="Pfam" id="PF02754"/>
    </source>
</evidence>